<keyword evidence="6 12" id="KW-0067">ATP-binding</keyword>
<dbReference type="Proteomes" id="UP001196565">
    <property type="component" value="Unassembled WGS sequence"/>
</dbReference>
<keyword evidence="13" id="KW-1185">Reference proteome</keyword>
<dbReference type="SUPFAM" id="SSF52540">
    <property type="entry name" value="P-loop containing nucleoside triphosphate hydrolases"/>
    <property type="match status" value="1"/>
</dbReference>
<evidence type="ECO:0000256" key="9">
    <source>
        <dbReference type="PROSITE-ProRule" id="PRU01213"/>
    </source>
</evidence>
<keyword evidence="1" id="KW-0813">Transport</keyword>
<evidence type="ECO:0000313" key="13">
    <source>
        <dbReference type="Proteomes" id="UP001196565"/>
    </source>
</evidence>
<comment type="caution">
    <text evidence="12">The sequence shown here is derived from an EMBL/GenBank/DDBJ whole genome shotgun (WGS) entry which is preliminary data.</text>
</comment>
<dbReference type="SUPFAM" id="SSF50331">
    <property type="entry name" value="MOP-like"/>
    <property type="match status" value="1"/>
</dbReference>
<dbReference type="NCBIfam" id="TIGR02142">
    <property type="entry name" value="modC_ABC"/>
    <property type="match status" value="1"/>
</dbReference>
<dbReference type="EMBL" id="JAHYBZ010000010">
    <property type="protein sequence ID" value="MBW6401127.1"/>
    <property type="molecule type" value="Genomic_DNA"/>
</dbReference>
<keyword evidence="5" id="KW-0547">Nucleotide-binding</keyword>
<evidence type="ECO:0000256" key="7">
    <source>
        <dbReference type="ARBA" id="ARBA00022967"/>
    </source>
</evidence>
<sequence>MAEIALRHRFPDGGFSLDVAFSAPAQGVTALFGPSGCGKSTVLAAVAGLLRPQQGRVVLGGATVLDTRAGIDLPPERRRCGVVFQDARLFPHLSVETNLRYGLRRAPRDAQGPGFAEVVDLLGIGHLLDRRPARLSGGERQRVALGRALLSRPHILLMDEPLAALDAARRTEVLPFLARLRDAARLPILYVTHALEEVDALADHLVLLESGRVLAEGPVGALAARTDLPLAARRDAGVLLDCIVSGATEGGLTRLDFPGGALLTTLHPGPAGTRLRVRVRARDVAVAVEEPRGLSTQNILKGIVADIQPAAEGPEVFLRLAVGRSDLLARITRDSVERLSLHPGMAIWALVKAVTFDHRTVAEGAPLHPTAAGGSDALPDS</sequence>
<protein>
    <submittedName>
        <fullName evidence="12">Molybdenum ABC transporter ATP-binding protein</fullName>
    </submittedName>
</protein>
<gene>
    <name evidence="12" type="primary">modC</name>
    <name evidence="12" type="ORF">KPL78_24925</name>
</gene>
<dbReference type="InterPro" id="IPR011868">
    <property type="entry name" value="ModC_ABC_ATP-bd"/>
</dbReference>
<dbReference type="PROSITE" id="PS50893">
    <property type="entry name" value="ABC_TRANSPORTER_2"/>
    <property type="match status" value="1"/>
</dbReference>
<dbReference type="GO" id="GO:0005524">
    <property type="term" value="F:ATP binding"/>
    <property type="evidence" value="ECO:0007669"/>
    <property type="project" value="UniProtKB-KW"/>
</dbReference>
<dbReference type="InterPro" id="IPR050334">
    <property type="entry name" value="Molybdenum_import_ModC"/>
</dbReference>
<dbReference type="RefSeq" id="WP_219765694.1">
    <property type="nucleotide sequence ID" value="NZ_JAHYBZ010000010.1"/>
</dbReference>
<name>A0ABS7AFQ5_9PROT</name>
<dbReference type="InterPro" id="IPR003593">
    <property type="entry name" value="AAA+_ATPase"/>
</dbReference>
<dbReference type="Pfam" id="PF00005">
    <property type="entry name" value="ABC_tran"/>
    <property type="match status" value="1"/>
</dbReference>
<feature type="domain" description="ABC transporter" evidence="10">
    <location>
        <begin position="1"/>
        <end position="235"/>
    </location>
</feature>
<dbReference type="InterPro" id="IPR027417">
    <property type="entry name" value="P-loop_NTPase"/>
</dbReference>
<dbReference type="InterPro" id="IPR008995">
    <property type="entry name" value="Mo/tungstate-bd_C_term_dom"/>
</dbReference>
<dbReference type="InterPro" id="IPR005116">
    <property type="entry name" value="Transp-assoc_OB_typ1"/>
</dbReference>
<dbReference type="PANTHER" id="PTHR43514:SF10">
    <property type="entry name" value="MOLYBDENUM IMPORT ATP-BINDING PROTEIN MODC 2"/>
    <property type="match status" value="1"/>
</dbReference>
<dbReference type="SMART" id="SM00382">
    <property type="entry name" value="AAA"/>
    <property type="match status" value="1"/>
</dbReference>
<keyword evidence="3 9" id="KW-0500">Molybdenum</keyword>
<dbReference type="InterPro" id="IPR003439">
    <property type="entry name" value="ABC_transporter-like_ATP-bd"/>
</dbReference>
<evidence type="ECO:0000256" key="5">
    <source>
        <dbReference type="ARBA" id="ARBA00022741"/>
    </source>
</evidence>
<evidence type="ECO:0000256" key="1">
    <source>
        <dbReference type="ARBA" id="ARBA00022448"/>
    </source>
</evidence>
<dbReference type="PROSITE" id="PS00211">
    <property type="entry name" value="ABC_TRANSPORTER_1"/>
    <property type="match status" value="1"/>
</dbReference>
<evidence type="ECO:0000256" key="6">
    <source>
        <dbReference type="ARBA" id="ARBA00022840"/>
    </source>
</evidence>
<keyword evidence="4" id="KW-0997">Cell inner membrane</keyword>
<feature type="domain" description="Mop" evidence="11">
    <location>
        <begin position="293"/>
        <end position="360"/>
    </location>
</feature>
<evidence type="ECO:0000256" key="4">
    <source>
        <dbReference type="ARBA" id="ARBA00022519"/>
    </source>
</evidence>
<keyword evidence="2" id="KW-1003">Cell membrane</keyword>
<evidence type="ECO:0000256" key="8">
    <source>
        <dbReference type="ARBA" id="ARBA00023136"/>
    </source>
</evidence>
<dbReference type="InterPro" id="IPR004606">
    <property type="entry name" value="Mop_domain"/>
</dbReference>
<keyword evidence="7" id="KW-1278">Translocase</keyword>
<evidence type="ECO:0000256" key="2">
    <source>
        <dbReference type="ARBA" id="ARBA00022475"/>
    </source>
</evidence>
<dbReference type="PROSITE" id="PS51866">
    <property type="entry name" value="MOP"/>
    <property type="match status" value="1"/>
</dbReference>
<evidence type="ECO:0000256" key="3">
    <source>
        <dbReference type="ARBA" id="ARBA00022505"/>
    </source>
</evidence>
<dbReference type="Gene3D" id="2.40.50.100">
    <property type="match status" value="1"/>
</dbReference>
<dbReference type="InterPro" id="IPR017871">
    <property type="entry name" value="ABC_transporter-like_CS"/>
</dbReference>
<evidence type="ECO:0000259" key="11">
    <source>
        <dbReference type="PROSITE" id="PS51866"/>
    </source>
</evidence>
<dbReference type="Pfam" id="PF03459">
    <property type="entry name" value="TOBE"/>
    <property type="match status" value="1"/>
</dbReference>
<reference evidence="12 13" key="1">
    <citation type="submission" date="2021-07" db="EMBL/GenBank/DDBJ databases">
        <authorList>
            <person name="So Y."/>
        </authorList>
    </citation>
    <scope>NUCLEOTIDE SEQUENCE [LARGE SCALE GENOMIC DNA]</scope>
    <source>
        <strain evidence="12 13">HJA6</strain>
    </source>
</reference>
<dbReference type="PANTHER" id="PTHR43514">
    <property type="entry name" value="ABC TRANSPORTER I FAMILY MEMBER 10"/>
    <property type="match status" value="1"/>
</dbReference>
<evidence type="ECO:0000313" key="12">
    <source>
        <dbReference type="EMBL" id="MBW6401127.1"/>
    </source>
</evidence>
<evidence type="ECO:0000259" key="10">
    <source>
        <dbReference type="PROSITE" id="PS50893"/>
    </source>
</evidence>
<organism evidence="12 13">
    <name type="scientific">Roseomonas alba</name>
    <dbReference type="NCBI Taxonomy" id="2846776"/>
    <lineage>
        <taxon>Bacteria</taxon>
        <taxon>Pseudomonadati</taxon>
        <taxon>Pseudomonadota</taxon>
        <taxon>Alphaproteobacteria</taxon>
        <taxon>Acetobacterales</taxon>
        <taxon>Roseomonadaceae</taxon>
        <taxon>Roseomonas</taxon>
    </lineage>
</organism>
<dbReference type="Gene3D" id="3.40.50.300">
    <property type="entry name" value="P-loop containing nucleotide triphosphate hydrolases"/>
    <property type="match status" value="1"/>
</dbReference>
<proteinExistence type="predicted"/>
<keyword evidence="8" id="KW-0472">Membrane</keyword>
<accession>A0ABS7AFQ5</accession>